<reference evidence="6 7" key="1">
    <citation type="submission" date="2021-03" db="EMBL/GenBank/DDBJ databases">
        <authorList>
            <person name="King G.J."/>
            <person name="Bancroft I."/>
            <person name="Baten A."/>
            <person name="Bloomfield J."/>
            <person name="Borpatragohain P."/>
            <person name="He Z."/>
            <person name="Irish N."/>
            <person name="Irwin J."/>
            <person name="Liu K."/>
            <person name="Mauleon R.P."/>
            <person name="Moore J."/>
            <person name="Morris R."/>
            <person name="Ostergaard L."/>
            <person name="Wang B."/>
            <person name="Wells R."/>
        </authorList>
    </citation>
    <scope>NUCLEOTIDE SEQUENCE [LARGE SCALE GENOMIC DNA]</scope>
    <source>
        <strain evidence="6">R-o-18</strain>
        <tissue evidence="6">Leaf</tissue>
    </source>
</reference>
<dbReference type="SUPFAM" id="SSF51905">
    <property type="entry name" value="FAD/NAD(P)-binding domain"/>
    <property type="match status" value="1"/>
</dbReference>
<comment type="cofactor">
    <cofactor evidence="1">
        <name>FAD</name>
        <dbReference type="ChEBI" id="CHEBI:57692"/>
    </cofactor>
</comment>
<feature type="signal peptide" evidence="4">
    <location>
        <begin position="1"/>
        <end position="26"/>
    </location>
</feature>
<dbReference type="InterPro" id="IPR051871">
    <property type="entry name" value="GMC_Oxidoreductase-Related"/>
</dbReference>
<accession>A0ABQ7MPB4</accession>
<keyword evidence="4" id="KW-0732">Signal</keyword>
<dbReference type="PROSITE" id="PS00623">
    <property type="entry name" value="GMC_OXRED_1"/>
    <property type="match status" value="1"/>
</dbReference>
<proteinExistence type="predicted"/>
<evidence type="ECO:0000313" key="6">
    <source>
        <dbReference type="EMBL" id="KAG5400576.1"/>
    </source>
</evidence>
<feature type="chain" id="PRO_5045714187" description="Glucose-methanol-choline oxidoreductase N-terminal domain-containing protein" evidence="4">
    <location>
        <begin position="27"/>
        <end position="92"/>
    </location>
</feature>
<gene>
    <name evidence="6" type="primary">A04g503730.1_BraROA</name>
    <name evidence="6" type="ORF">IGI04_015183</name>
</gene>
<dbReference type="Proteomes" id="UP000823674">
    <property type="component" value="Chromosome A04"/>
</dbReference>
<evidence type="ECO:0000256" key="1">
    <source>
        <dbReference type="ARBA" id="ARBA00001974"/>
    </source>
</evidence>
<dbReference type="InterPro" id="IPR000172">
    <property type="entry name" value="GMC_OxRdtase_N"/>
</dbReference>
<keyword evidence="7" id="KW-1185">Reference proteome</keyword>
<name>A0ABQ7MPB4_BRACM</name>
<comment type="caution">
    <text evidence="6">The sequence shown here is derived from an EMBL/GenBank/DDBJ whole genome shotgun (WGS) entry which is preliminary data.</text>
</comment>
<keyword evidence="2" id="KW-0285">Flavoprotein</keyword>
<keyword evidence="3" id="KW-0274">FAD</keyword>
<dbReference type="PANTHER" id="PTHR45968:SF2">
    <property type="entry name" value="(R)-MANDELONITRILE LYASE-LIKE"/>
    <property type="match status" value="1"/>
</dbReference>
<protein>
    <recommendedName>
        <fullName evidence="5">Glucose-methanol-choline oxidoreductase N-terminal domain-containing protein</fullName>
    </recommendedName>
</protein>
<evidence type="ECO:0000313" key="7">
    <source>
        <dbReference type="Proteomes" id="UP000823674"/>
    </source>
</evidence>
<dbReference type="InterPro" id="IPR036188">
    <property type="entry name" value="FAD/NAD-bd_sf"/>
</dbReference>
<evidence type="ECO:0000256" key="2">
    <source>
        <dbReference type="ARBA" id="ARBA00022630"/>
    </source>
</evidence>
<evidence type="ECO:0000256" key="4">
    <source>
        <dbReference type="SAM" id="SignalP"/>
    </source>
</evidence>
<organism evidence="6 7">
    <name type="scientific">Brassica rapa subsp. trilocularis</name>
    <dbReference type="NCBI Taxonomy" id="1813537"/>
    <lineage>
        <taxon>Eukaryota</taxon>
        <taxon>Viridiplantae</taxon>
        <taxon>Streptophyta</taxon>
        <taxon>Embryophyta</taxon>
        <taxon>Tracheophyta</taxon>
        <taxon>Spermatophyta</taxon>
        <taxon>Magnoliopsida</taxon>
        <taxon>eudicotyledons</taxon>
        <taxon>Gunneridae</taxon>
        <taxon>Pentapetalae</taxon>
        <taxon>rosids</taxon>
        <taxon>malvids</taxon>
        <taxon>Brassicales</taxon>
        <taxon>Brassicaceae</taxon>
        <taxon>Brassiceae</taxon>
        <taxon>Brassica</taxon>
    </lineage>
</organism>
<dbReference type="Gene3D" id="3.50.50.60">
    <property type="entry name" value="FAD/NAD(P)-binding domain"/>
    <property type="match status" value="1"/>
</dbReference>
<evidence type="ECO:0000256" key="3">
    <source>
        <dbReference type="ARBA" id="ARBA00022827"/>
    </source>
</evidence>
<feature type="domain" description="Glucose-methanol-choline oxidoreductase N-terminal" evidence="5">
    <location>
        <begin position="55"/>
        <end position="78"/>
    </location>
</feature>
<dbReference type="PANTHER" id="PTHR45968">
    <property type="entry name" value="OSJNBA0019K04.7 PROTEIN"/>
    <property type="match status" value="1"/>
</dbReference>
<dbReference type="EMBL" id="JADBGQ010000004">
    <property type="protein sequence ID" value="KAG5400576.1"/>
    <property type="molecule type" value="Genomic_DNA"/>
</dbReference>
<sequence>MSKLMDSYLLYTVLLLLLGSVSLSNARPQANRYVNSFDSPAQSFVSEEGVPNARGRVLGGSSAINAGFYSRADRQFFENSGLNWDLTSVNPI</sequence>
<evidence type="ECO:0000259" key="5">
    <source>
        <dbReference type="PROSITE" id="PS00623"/>
    </source>
</evidence>